<evidence type="ECO:0000313" key="8">
    <source>
        <dbReference type="Proteomes" id="UP000298517"/>
    </source>
</evidence>
<dbReference type="Proteomes" id="UP000298517">
    <property type="component" value="Unassembled WGS sequence"/>
</dbReference>
<reference evidence="7 8" key="1">
    <citation type="journal article" date="2011" name="J. Microbiol.">
        <title>Gramella jeungdoensis sp. nov., isolated from a solar saltern in Korea.</title>
        <authorList>
            <person name="Joung Y."/>
            <person name="Kim H."/>
            <person name="Jang T."/>
            <person name="Ahn T.S."/>
            <person name="Joh K."/>
        </authorList>
    </citation>
    <scope>NUCLEOTIDE SEQUENCE [LARGE SCALE GENOMIC DNA]</scope>
    <source>
        <strain evidence="7 8">KCTC 23123</strain>
    </source>
</reference>
<dbReference type="HAMAP" id="MF_00358">
    <property type="entry name" value="Ribosomal_bS21"/>
    <property type="match status" value="1"/>
</dbReference>
<keyword evidence="3 5" id="KW-0687">Ribonucleoprotein</keyword>
<evidence type="ECO:0000256" key="4">
    <source>
        <dbReference type="ARBA" id="ARBA00035135"/>
    </source>
</evidence>
<evidence type="ECO:0000256" key="1">
    <source>
        <dbReference type="ARBA" id="ARBA00006640"/>
    </source>
</evidence>
<evidence type="ECO:0000256" key="3">
    <source>
        <dbReference type="ARBA" id="ARBA00023274"/>
    </source>
</evidence>
<name>A0A4Y8AUA7_9FLAO</name>
<keyword evidence="2 5" id="KW-0689">Ribosomal protein</keyword>
<proteinExistence type="inferred from homology"/>
<sequence length="64" mass="7873">MLIIPVKEGENIDRALKRYKRKTRNTKVLNQLRENKHFTKKSVKRRRQIEKAAYKQHLRDQENQ</sequence>
<dbReference type="GO" id="GO:0006412">
    <property type="term" value="P:translation"/>
    <property type="evidence" value="ECO:0007669"/>
    <property type="project" value="UniProtKB-UniRule"/>
</dbReference>
<dbReference type="InterPro" id="IPR038380">
    <property type="entry name" value="Ribosomal_bS21_sf"/>
</dbReference>
<dbReference type="AlphaFoldDB" id="A0A4Y8AUA7"/>
<dbReference type="InterPro" id="IPR001911">
    <property type="entry name" value="Ribosomal_bS21"/>
</dbReference>
<dbReference type="Gene3D" id="1.20.5.1150">
    <property type="entry name" value="Ribosomal protein S8"/>
    <property type="match status" value="1"/>
</dbReference>
<keyword evidence="8" id="KW-1185">Reference proteome</keyword>
<dbReference type="PRINTS" id="PR00976">
    <property type="entry name" value="RIBOSOMALS21"/>
</dbReference>
<protein>
    <recommendedName>
        <fullName evidence="4 5">Small ribosomal subunit protein bS21</fullName>
    </recommendedName>
</protein>
<dbReference type="GO" id="GO:1990904">
    <property type="term" value="C:ribonucleoprotein complex"/>
    <property type="evidence" value="ECO:0007669"/>
    <property type="project" value="UniProtKB-KW"/>
</dbReference>
<dbReference type="GO" id="GO:0003735">
    <property type="term" value="F:structural constituent of ribosome"/>
    <property type="evidence" value="ECO:0007669"/>
    <property type="project" value="InterPro"/>
</dbReference>
<comment type="caution">
    <text evidence="7">The sequence shown here is derived from an EMBL/GenBank/DDBJ whole genome shotgun (WGS) entry which is preliminary data.</text>
</comment>
<gene>
    <name evidence="5" type="primary">rpsU</name>
    <name evidence="7" type="ORF">E2488_05395</name>
</gene>
<dbReference type="NCBIfam" id="TIGR00030">
    <property type="entry name" value="S21p"/>
    <property type="match status" value="1"/>
</dbReference>
<evidence type="ECO:0000256" key="2">
    <source>
        <dbReference type="ARBA" id="ARBA00022980"/>
    </source>
</evidence>
<comment type="similarity">
    <text evidence="1 5 6">Belongs to the bacterial ribosomal protein bS21 family.</text>
</comment>
<dbReference type="RefSeq" id="WP_134247330.1">
    <property type="nucleotide sequence ID" value="NZ_SNQI01000002.1"/>
</dbReference>
<accession>A0A4Y8AUA7</accession>
<dbReference type="OrthoDB" id="598353at2"/>
<dbReference type="EMBL" id="SNQI01000002">
    <property type="protein sequence ID" value="TEW74960.1"/>
    <property type="molecule type" value="Genomic_DNA"/>
</dbReference>
<dbReference type="GO" id="GO:0005840">
    <property type="term" value="C:ribosome"/>
    <property type="evidence" value="ECO:0007669"/>
    <property type="project" value="UniProtKB-KW"/>
</dbReference>
<evidence type="ECO:0000256" key="5">
    <source>
        <dbReference type="HAMAP-Rule" id="MF_00358"/>
    </source>
</evidence>
<dbReference type="Pfam" id="PF01165">
    <property type="entry name" value="Ribosomal_S21"/>
    <property type="match status" value="1"/>
</dbReference>
<evidence type="ECO:0000256" key="6">
    <source>
        <dbReference type="RuleBase" id="RU000667"/>
    </source>
</evidence>
<evidence type="ECO:0000313" key="7">
    <source>
        <dbReference type="EMBL" id="TEW74960.1"/>
    </source>
</evidence>
<organism evidence="7 8">
    <name type="scientific">Gramella jeungdoensis</name>
    <dbReference type="NCBI Taxonomy" id="708091"/>
    <lineage>
        <taxon>Bacteria</taxon>
        <taxon>Pseudomonadati</taxon>
        <taxon>Bacteroidota</taxon>
        <taxon>Flavobacteriia</taxon>
        <taxon>Flavobacteriales</taxon>
        <taxon>Flavobacteriaceae</taxon>
        <taxon>Christiangramia</taxon>
    </lineage>
</organism>